<proteinExistence type="predicted"/>
<comment type="caution">
    <text evidence="1">The sequence shown here is derived from an EMBL/GenBank/DDBJ whole genome shotgun (WGS) entry which is preliminary data.</text>
</comment>
<dbReference type="InterPro" id="IPR036397">
    <property type="entry name" value="RNaseH_sf"/>
</dbReference>
<sequence length="170" mass="18585">MNALNTPTGSLPPILDLEASGFGAGSYPIEVGCILGDGRSYCALISPAPGWTHWNDAAESTHGISRELLLTHGKDPVVITTELNSLLRGQTVYSDAWLYDYAWLAKLYEEAGQQPSFRLESLQRLLSESQIQAWPPAVTQAQQRLNIQRHRASSDARIQQAALATLLGLQ</sequence>
<dbReference type="InterPro" id="IPR012337">
    <property type="entry name" value="RNaseH-like_sf"/>
</dbReference>
<dbReference type="Proteomes" id="UP000252357">
    <property type="component" value="Unassembled WGS sequence"/>
</dbReference>
<dbReference type="GO" id="GO:0003676">
    <property type="term" value="F:nucleic acid binding"/>
    <property type="evidence" value="ECO:0007669"/>
    <property type="project" value="InterPro"/>
</dbReference>
<dbReference type="RefSeq" id="WP_114403194.1">
    <property type="nucleotide sequence ID" value="NZ_QPGB01000004.1"/>
</dbReference>
<gene>
    <name evidence="1" type="ORF">DU000_09605</name>
</gene>
<dbReference type="Gene3D" id="3.30.420.10">
    <property type="entry name" value="Ribonuclease H-like superfamily/Ribonuclease H"/>
    <property type="match status" value="1"/>
</dbReference>
<dbReference type="SUPFAM" id="SSF53098">
    <property type="entry name" value="Ribonuclease H-like"/>
    <property type="match status" value="1"/>
</dbReference>
<dbReference type="OrthoDB" id="5705783at2"/>
<evidence type="ECO:0000313" key="1">
    <source>
        <dbReference type="EMBL" id="RCS57052.1"/>
    </source>
</evidence>
<name>A0A368L1R3_9BURK</name>
<evidence type="ECO:0008006" key="3">
    <source>
        <dbReference type="Google" id="ProtNLM"/>
    </source>
</evidence>
<organism evidence="1 2">
    <name type="scientific">Parvibium lacunae</name>
    <dbReference type="NCBI Taxonomy" id="1888893"/>
    <lineage>
        <taxon>Bacteria</taxon>
        <taxon>Pseudomonadati</taxon>
        <taxon>Pseudomonadota</taxon>
        <taxon>Betaproteobacteria</taxon>
        <taxon>Burkholderiales</taxon>
        <taxon>Alcaligenaceae</taxon>
        <taxon>Parvibium</taxon>
    </lineage>
</organism>
<dbReference type="AlphaFoldDB" id="A0A368L1R3"/>
<dbReference type="EMBL" id="QPGB01000004">
    <property type="protein sequence ID" value="RCS57052.1"/>
    <property type="molecule type" value="Genomic_DNA"/>
</dbReference>
<evidence type="ECO:0000313" key="2">
    <source>
        <dbReference type="Proteomes" id="UP000252357"/>
    </source>
</evidence>
<keyword evidence="2" id="KW-1185">Reference proteome</keyword>
<protein>
    <recommendedName>
        <fullName evidence="3">Exonuclease domain-containing protein</fullName>
    </recommendedName>
</protein>
<reference evidence="1 2" key="1">
    <citation type="journal article" date="2018" name="Int. J. Syst. Evol. Microbiol.">
        <title>Parvibium lacunae gen. nov., sp. nov., a new member of the family Alcaligenaceae isolated from a freshwater pond.</title>
        <authorList>
            <person name="Chen W.M."/>
            <person name="Xie P.B."/>
            <person name="Hsu M.Y."/>
            <person name="Sheu S.Y."/>
        </authorList>
    </citation>
    <scope>NUCLEOTIDE SEQUENCE [LARGE SCALE GENOMIC DNA]</scope>
    <source>
        <strain evidence="1 2">KMB9</strain>
    </source>
</reference>
<accession>A0A368L1R3</accession>